<sequence>MKSKIALFFLLLLGLLQIAAVSQNNPALGPLLQQQDGAVMANLLVLNENQSLLAQSAYKKSTNTMIQKFALQLDQQARHNLKAIYHLGTTTGISTIDAATALKLRNVGKAQVKKLSEMDGVEVDRMYIQLVITNSRSALRLIAHDFQPLASHPALKNYLESSKALYSENIKQAGLIEKALETQ</sequence>
<name>A0A378IEG7_9GAMM</name>
<dbReference type="RefSeq" id="WP_058522617.1">
    <property type="nucleotide sequence ID" value="NZ_CAAAHV010000016.1"/>
</dbReference>
<feature type="domain" description="DUF4142" evidence="2">
    <location>
        <begin position="36"/>
        <end position="169"/>
    </location>
</feature>
<evidence type="ECO:0000256" key="1">
    <source>
        <dbReference type="SAM" id="SignalP"/>
    </source>
</evidence>
<dbReference type="AlphaFoldDB" id="A0A378IEG7"/>
<organism evidence="4 6">
    <name type="scientific">Legionella birminghamensis</name>
    <dbReference type="NCBI Taxonomy" id="28083"/>
    <lineage>
        <taxon>Bacteria</taxon>
        <taxon>Pseudomonadati</taxon>
        <taxon>Pseudomonadota</taxon>
        <taxon>Gammaproteobacteria</taxon>
        <taxon>Legionellales</taxon>
        <taxon>Legionellaceae</taxon>
        <taxon>Legionella</taxon>
    </lineage>
</organism>
<dbReference type="Proteomes" id="UP000255066">
    <property type="component" value="Unassembled WGS sequence"/>
</dbReference>
<evidence type="ECO:0000259" key="2">
    <source>
        <dbReference type="Pfam" id="PF13628"/>
    </source>
</evidence>
<dbReference type="EMBL" id="LNXT01000005">
    <property type="protein sequence ID" value="KTC75357.1"/>
    <property type="molecule type" value="Genomic_DNA"/>
</dbReference>
<dbReference type="Pfam" id="PF13628">
    <property type="entry name" value="DUF4142"/>
    <property type="match status" value="1"/>
</dbReference>
<dbReference type="InterPro" id="IPR025419">
    <property type="entry name" value="DUF4142"/>
</dbReference>
<reference evidence="4 6" key="2">
    <citation type="submission" date="2018-06" db="EMBL/GenBank/DDBJ databases">
        <authorList>
            <consortium name="Pathogen Informatics"/>
            <person name="Doyle S."/>
        </authorList>
    </citation>
    <scope>NUCLEOTIDE SEQUENCE [LARGE SCALE GENOMIC DNA]</scope>
    <source>
        <strain evidence="4 6">NCTC12437</strain>
    </source>
</reference>
<reference evidence="3 5" key="1">
    <citation type="submission" date="2015-11" db="EMBL/GenBank/DDBJ databases">
        <title>Genomic analysis of 38 Legionella species identifies large and diverse effector repertoires.</title>
        <authorList>
            <person name="Burstein D."/>
            <person name="Amaro F."/>
            <person name="Zusman T."/>
            <person name="Lifshitz Z."/>
            <person name="Cohen O."/>
            <person name="Gilbert J.A."/>
            <person name="Pupko T."/>
            <person name="Shuman H.A."/>
            <person name="Segal G."/>
        </authorList>
    </citation>
    <scope>NUCLEOTIDE SEQUENCE [LARGE SCALE GENOMIC DNA]</scope>
    <source>
        <strain evidence="3 5">CDC#1407-AL-14</strain>
    </source>
</reference>
<evidence type="ECO:0000313" key="5">
    <source>
        <dbReference type="Proteomes" id="UP000054735"/>
    </source>
</evidence>
<proteinExistence type="predicted"/>
<evidence type="ECO:0000313" key="3">
    <source>
        <dbReference type="EMBL" id="KTC75357.1"/>
    </source>
</evidence>
<accession>A0A378IEG7</accession>
<feature type="chain" id="PRO_5017044308" evidence="1">
    <location>
        <begin position="20"/>
        <end position="183"/>
    </location>
</feature>
<evidence type="ECO:0000313" key="6">
    <source>
        <dbReference type="Proteomes" id="UP000255066"/>
    </source>
</evidence>
<dbReference type="Proteomes" id="UP000054735">
    <property type="component" value="Unassembled WGS sequence"/>
</dbReference>
<evidence type="ECO:0000313" key="4">
    <source>
        <dbReference type="EMBL" id="STX33125.1"/>
    </source>
</evidence>
<protein>
    <submittedName>
        <fullName evidence="4">Predicted outer membrane protein</fullName>
    </submittedName>
</protein>
<keyword evidence="5" id="KW-1185">Reference proteome</keyword>
<dbReference type="OrthoDB" id="5649602at2"/>
<feature type="signal peptide" evidence="1">
    <location>
        <begin position="1"/>
        <end position="19"/>
    </location>
</feature>
<dbReference type="EMBL" id="UGNW01000001">
    <property type="protein sequence ID" value="STX33125.1"/>
    <property type="molecule type" value="Genomic_DNA"/>
</dbReference>
<gene>
    <name evidence="3" type="ORF">Lbir_0502</name>
    <name evidence="4" type="ORF">NCTC12437_02944</name>
</gene>
<keyword evidence="1" id="KW-0732">Signal</keyword>